<dbReference type="EMBL" id="JARK01001701">
    <property type="protein sequence ID" value="EYB82165.1"/>
    <property type="molecule type" value="Genomic_DNA"/>
</dbReference>
<name>A0A016RUV8_9BILA</name>
<feature type="region of interest" description="Disordered" evidence="1">
    <location>
        <begin position="113"/>
        <end position="163"/>
    </location>
</feature>
<organism evidence="2 3">
    <name type="scientific">Ancylostoma ceylanicum</name>
    <dbReference type="NCBI Taxonomy" id="53326"/>
    <lineage>
        <taxon>Eukaryota</taxon>
        <taxon>Metazoa</taxon>
        <taxon>Ecdysozoa</taxon>
        <taxon>Nematoda</taxon>
        <taxon>Chromadorea</taxon>
        <taxon>Rhabditida</taxon>
        <taxon>Rhabditina</taxon>
        <taxon>Rhabditomorpha</taxon>
        <taxon>Strongyloidea</taxon>
        <taxon>Ancylostomatidae</taxon>
        <taxon>Ancylostomatinae</taxon>
        <taxon>Ancylostoma</taxon>
    </lineage>
</organism>
<dbReference type="Proteomes" id="UP000024635">
    <property type="component" value="Unassembled WGS sequence"/>
</dbReference>
<feature type="compositionally biased region" description="Basic and acidic residues" evidence="1">
    <location>
        <begin position="121"/>
        <end position="137"/>
    </location>
</feature>
<protein>
    <submittedName>
        <fullName evidence="2">Uncharacterized protein</fullName>
    </submittedName>
</protein>
<accession>A0A016RUV8</accession>
<evidence type="ECO:0000313" key="2">
    <source>
        <dbReference type="EMBL" id="EYB82165.1"/>
    </source>
</evidence>
<sequence>MLIVIPKESNKNLTSEPQIDAEENLRDMQTIELMSANVTIVTEPAKNTKTTTSGWNGKTCLANARAVQNTAQSYKTREEQLRPRRTLEANKHKSATNPDQQLLFHTVGVRTTGNAAVPSAEEGRDLGQDRARSEKSGSRTSAALITREERAVGGEKTGTFATH</sequence>
<keyword evidence="3" id="KW-1185">Reference proteome</keyword>
<reference evidence="3" key="1">
    <citation type="journal article" date="2015" name="Nat. Genet.">
        <title>The genome and transcriptome of the zoonotic hookworm Ancylostoma ceylanicum identify infection-specific gene families.</title>
        <authorList>
            <person name="Schwarz E.M."/>
            <person name="Hu Y."/>
            <person name="Antoshechkin I."/>
            <person name="Miller M.M."/>
            <person name="Sternberg P.W."/>
            <person name="Aroian R.V."/>
        </authorList>
    </citation>
    <scope>NUCLEOTIDE SEQUENCE</scope>
    <source>
        <strain evidence="3">HY135</strain>
    </source>
</reference>
<proteinExistence type="predicted"/>
<gene>
    <name evidence="2" type="primary">Acey_s0365.g3581</name>
    <name evidence="2" type="ORF">Y032_0365g3581</name>
</gene>
<evidence type="ECO:0000256" key="1">
    <source>
        <dbReference type="SAM" id="MobiDB-lite"/>
    </source>
</evidence>
<comment type="caution">
    <text evidence="2">The sequence shown here is derived from an EMBL/GenBank/DDBJ whole genome shotgun (WGS) entry which is preliminary data.</text>
</comment>
<dbReference type="AlphaFoldDB" id="A0A016RUV8"/>
<evidence type="ECO:0000313" key="3">
    <source>
        <dbReference type="Proteomes" id="UP000024635"/>
    </source>
</evidence>